<name>D7LKL3_ARALL</name>
<feature type="compositionally biased region" description="Acidic residues" evidence="1">
    <location>
        <begin position="77"/>
        <end position="96"/>
    </location>
</feature>
<organism evidence="3">
    <name type="scientific">Arabidopsis lyrata subsp. lyrata</name>
    <name type="common">Lyre-leaved rock-cress</name>
    <dbReference type="NCBI Taxonomy" id="81972"/>
    <lineage>
        <taxon>Eukaryota</taxon>
        <taxon>Viridiplantae</taxon>
        <taxon>Streptophyta</taxon>
        <taxon>Embryophyta</taxon>
        <taxon>Tracheophyta</taxon>
        <taxon>Spermatophyta</taxon>
        <taxon>Magnoliopsida</taxon>
        <taxon>eudicotyledons</taxon>
        <taxon>Gunneridae</taxon>
        <taxon>Pentapetalae</taxon>
        <taxon>rosids</taxon>
        <taxon>malvids</taxon>
        <taxon>Brassicales</taxon>
        <taxon>Brassicaceae</taxon>
        <taxon>Camelineae</taxon>
        <taxon>Arabidopsis</taxon>
    </lineage>
</organism>
<reference evidence="3" key="1">
    <citation type="journal article" date="2011" name="Nat. Genet.">
        <title>The Arabidopsis lyrata genome sequence and the basis of rapid genome size change.</title>
        <authorList>
            <person name="Hu T.T."/>
            <person name="Pattyn P."/>
            <person name="Bakker E.G."/>
            <person name="Cao J."/>
            <person name="Cheng J.-F."/>
            <person name="Clark R.M."/>
            <person name="Fahlgren N."/>
            <person name="Fawcett J.A."/>
            <person name="Grimwood J."/>
            <person name="Gundlach H."/>
            <person name="Haberer G."/>
            <person name="Hollister J.D."/>
            <person name="Ossowski S."/>
            <person name="Ottilar R.P."/>
            <person name="Salamov A.A."/>
            <person name="Schneeberger K."/>
            <person name="Spannagl M."/>
            <person name="Wang X."/>
            <person name="Yang L."/>
            <person name="Nasrallah M.E."/>
            <person name="Bergelson J."/>
            <person name="Carrington J.C."/>
            <person name="Gaut B.S."/>
            <person name="Schmutz J."/>
            <person name="Mayer K.F.X."/>
            <person name="Van de Peer Y."/>
            <person name="Grigoriev I.V."/>
            <person name="Nordborg M."/>
            <person name="Weigel D."/>
            <person name="Guo Y.-L."/>
        </authorList>
    </citation>
    <scope>NUCLEOTIDE SEQUENCE [LARGE SCALE GENOMIC DNA]</scope>
    <source>
        <strain evidence="3">cv. MN47</strain>
    </source>
</reference>
<dbReference type="Gramene" id="scaffold_400648.1">
    <property type="protein sequence ID" value="scaffold_400648.1"/>
    <property type="gene ID" value="scaffold_400648.1"/>
</dbReference>
<evidence type="ECO:0000313" key="3">
    <source>
        <dbReference type="Proteomes" id="UP000008694"/>
    </source>
</evidence>
<feature type="region of interest" description="Disordered" evidence="1">
    <location>
        <begin position="1"/>
        <end position="132"/>
    </location>
</feature>
<feature type="compositionally biased region" description="Basic and acidic residues" evidence="1">
    <location>
        <begin position="15"/>
        <end position="32"/>
    </location>
</feature>
<protein>
    <submittedName>
        <fullName evidence="2">Predicted protein</fullName>
    </submittedName>
</protein>
<accession>D7LKL3</accession>
<gene>
    <name evidence="2" type="ORF">ARALYDRAFT_901147</name>
</gene>
<feature type="compositionally biased region" description="Basic and acidic residues" evidence="1">
    <location>
        <begin position="120"/>
        <end position="132"/>
    </location>
</feature>
<keyword evidence="3" id="KW-1185">Reference proteome</keyword>
<sequence length="132" mass="14535">MNTSEYNVDDVPPPSEKDEEKTAPESARKEADMSDNESAGLYYGGPSDEDEVICDGGEYDKGPLDSATKQQDKSDTEMADISEDDKDVLPDEETNTGDDKDVLPDEEHKTGDDEDVLPEDETKTGDDQDMLH</sequence>
<dbReference type="EMBL" id="GL348716">
    <property type="protein sequence ID" value="EFH55097.1"/>
    <property type="molecule type" value="Genomic_DNA"/>
</dbReference>
<feature type="compositionally biased region" description="Basic and acidic residues" evidence="1">
    <location>
        <begin position="97"/>
        <end position="111"/>
    </location>
</feature>
<dbReference type="Proteomes" id="UP000008694">
    <property type="component" value="Unassembled WGS sequence"/>
</dbReference>
<dbReference type="AlphaFoldDB" id="D7LKL3"/>
<dbReference type="HOGENOM" id="CLU_1919938_0_0_1"/>
<proteinExistence type="predicted"/>
<evidence type="ECO:0000313" key="2">
    <source>
        <dbReference type="EMBL" id="EFH55097.1"/>
    </source>
</evidence>
<evidence type="ECO:0000256" key="1">
    <source>
        <dbReference type="SAM" id="MobiDB-lite"/>
    </source>
</evidence>